<dbReference type="Gene3D" id="3.40.50.1700">
    <property type="entry name" value="Glycoside hydrolase family 3 C-terminal domain"/>
    <property type="match status" value="1"/>
</dbReference>
<dbReference type="Gene3D" id="3.20.20.300">
    <property type="entry name" value="Glycoside hydrolase, family 3, N-terminal domain"/>
    <property type="match status" value="1"/>
</dbReference>
<dbReference type="FunFam" id="3.40.50.1700:FF:000001">
    <property type="entry name" value="probable beta-D-xylosidase 2"/>
    <property type="match status" value="1"/>
</dbReference>
<dbReference type="InterPro" id="IPR013783">
    <property type="entry name" value="Ig-like_fold"/>
</dbReference>
<dbReference type="GO" id="GO:0009505">
    <property type="term" value="C:plant-type cell wall"/>
    <property type="evidence" value="ECO:0007669"/>
    <property type="project" value="TreeGrafter"/>
</dbReference>
<evidence type="ECO:0000256" key="2">
    <source>
        <dbReference type="ARBA" id="ARBA00005336"/>
    </source>
</evidence>
<dbReference type="GO" id="GO:0009044">
    <property type="term" value="F:xylan 1,4-beta-xylosidase activity"/>
    <property type="evidence" value="ECO:0007669"/>
    <property type="project" value="InterPro"/>
</dbReference>
<dbReference type="PANTHER" id="PTHR42721">
    <property type="entry name" value="SUGAR HYDROLASE-RELATED"/>
    <property type="match status" value="1"/>
</dbReference>
<evidence type="ECO:0000256" key="6">
    <source>
        <dbReference type="ARBA" id="ARBA00023180"/>
    </source>
</evidence>
<feature type="domain" description="Fibronectin type III-like" evidence="8">
    <location>
        <begin position="726"/>
        <end position="798"/>
    </location>
</feature>
<dbReference type="SMART" id="SM01217">
    <property type="entry name" value="Fn3_like"/>
    <property type="match status" value="1"/>
</dbReference>
<keyword evidence="3" id="KW-0964">Secreted</keyword>
<keyword evidence="7" id="KW-0326">Glycosidase</keyword>
<accession>A0AAU9SH01</accession>
<dbReference type="Pfam" id="PF14310">
    <property type="entry name" value="Fn3-like"/>
    <property type="match status" value="1"/>
</dbReference>
<dbReference type="Gene3D" id="2.60.40.10">
    <property type="entry name" value="Immunoglobulins"/>
    <property type="match status" value="1"/>
</dbReference>
<dbReference type="FunFam" id="3.20.20.300:FF:000004">
    <property type="entry name" value="probable beta-D-xylosidase 7"/>
    <property type="match status" value="1"/>
</dbReference>
<comment type="subcellular location">
    <subcellularLocation>
        <location evidence="1">Secreted</location>
    </subcellularLocation>
</comment>
<keyword evidence="10" id="KW-1185">Reference proteome</keyword>
<dbReference type="InterPro" id="IPR036962">
    <property type="entry name" value="Glyco_hydro_3_N_sf"/>
</dbReference>
<dbReference type="SUPFAM" id="SSF51445">
    <property type="entry name" value="(Trans)glycosidases"/>
    <property type="match status" value="1"/>
</dbReference>
<keyword evidence="5" id="KW-0378">Hydrolase</keyword>
<evidence type="ECO:0000256" key="7">
    <source>
        <dbReference type="ARBA" id="ARBA00023295"/>
    </source>
</evidence>
<keyword evidence="6" id="KW-0325">Glycoprotein</keyword>
<dbReference type="InterPro" id="IPR002772">
    <property type="entry name" value="Glyco_hydro_3_C"/>
</dbReference>
<dbReference type="InterPro" id="IPR001764">
    <property type="entry name" value="Glyco_hydro_3_N"/>
</dbReference>
<evidence type="ECO:0000313" key="9">
    <source>
        <dbReference type="EMBL" id="CAH2067785.1"/>
    </source>
</evidence>
<dbReference type="InterPro" id="IPR044993">
    <property type="entry name" value="BXL"/>
</dbReference>
<comment type="similarity">
    <text evidence="2">Belongs to the glycosyl hydrolase 3 family.</text>
</comment>
<dbReference type="InterPro" id="IPR026891">
    <property type="entry name" value="Fn3-like"/>
</dbReference>
<dbReference type="FunFam" id="2.60.40.10:FF:002917">
    <property type="entry name" value="Probable beta-D-xylosidase 7"/>
    <property type="match status" value="1"/>
</dbReference>
<dbReference type="InterPro" id="IPR036881">
    <property type="entry name" value="Glyco_hydro_3_C_sf"/>
</dbReference>
<dbReference type="SUPFAM" id="SSF52279">
    <property type="entry name" value="Beta-D-glucan exohydrolase, C-terminal domain"/>
    <property type="match status" value="1"/>
</dbReference>
<dbReference type="EMBL" id="OU466861">
    <property type="protein sequence ID" value="CAH2067785.1"/>
    <property type="molecule type" value="Genomic_DNA"/>
</dbReference>
<dbReference type="GO" id="GO:0045493">
    <property type="term" value="P:xylan catabolic process"/>
    <property type="evidence" value="ECO:0007669"/>
    <property type="project" value="InterPro"/>
</dbReference>
<proteinExistence type="inferred from homology"/>
<evidence type="ECO:0000256" key="3">
    <source>
        <dbReference type="ARBA" id="ARBA00022525"/>
    </source>
</evidence>
<dbReference type="Pfam" id="PF00933">
    <property type="entry name" value="Glyco_hydro_3"/>
    <property type="match status" value="1"/>
</dbReference>
<reference evidence="9 10" key="1">
    <citation type="submission" date="2022-03" db="EMBL/GenBank/DDBJ databases">
        <authorList>
            <person name="Nunn A."/>
            <person name="Chopra R."/>
            <person name="Nunn A."/>
            <person name="Contreras Garrido A."/>
        </authorList>
    </citation>
    <scope>NUCLEOTIDE SEQUENCE [LARGE SCALE GENOMIC DNA]</scope>
</reference>
<sequence>MNVNSILTIISRLCHSHHSLSQFLSSLFFFRISKMAKSVSLLLILFFFLHGVDPAPPPSSPPHACDPSNPTTKLFQFCRTDLPISRRARDLVSRLTVDEKISQLVNSAPGIPRLGVPAYEWWSEALHGVAGVGPGIRFNGTVKAATSFPQVILTAASFDSYQWFRIAQVIGKEARGVYNAGQAKGMTFWAPNINIFRDPRWGRGQETPGEDPTVTGAYAVAYVRGLQGDSFDGRKTLSGHLQASACCKHFTAYDLDRWKGITRYVFNAQVSLADLAETYQPPFKKCIEEGRASGIMCAYNRVNGIPSCADPNLLTRTARGLWHFQGYITSDCDAVSIIYDDQGYAKTPEDAVADVLKAGMDVNCGSYLQKHTKSALQQKKVSESDIDRALINLFSVRIRLGLFNGDPTKLTYGNISPKDVCSPAHQALALEAARNGIVLLKNALKLLPFSQSSGSLAVIGPNAYAAKTLLGNYAGPPCKTVTPLDAIRGYVKNAVYHQGCDSVACSNAAIDQAVAIARNADRVVLIMGLDQTQEKEDMDRVDLSLPGKQRELITSVAKASKKPVVLVLICGGPVDISFATNNDKIGSIIWAGYPGEAGGVALAEIIFGEHNPGGRLPVTWYPQSFVNVKMTDMRMRSSSGYPGRTYRFYKGPKVFEFGHGLSYSTYAYRFKTLPQTNLYLNQSKPQSNSGSVRYALVSEMGKEGCDVAKTKVSVEVENQGEMAGKHPVLMFARHERGGEDGKRAEKQLVGFKSVVLSKGEKAEIEFEIGLCEHLSRANEVGVMVVEEGKYFLTAGDSELPLTVNV</sequence>
<gene>
    <name evidence="9" type="ORF">TAV2_LOCUS17804</name>
</gene>
<evidence type="ECO:0000256" key="4">
    <source>
        <dbReference type="ARBA" id="ARBA00022729"/>
    </source>
</evidence>
<dbReference type="Pfam" id="PF01915">
    <property type="entry name" value="Glyco_hydro_3_C"/>
    <property type="match status" value="1"/>
</dbReference>
<evidence type="ECO:0000256" key="5">
    <source>
        <dbReference type="ARBA" id="ARBA00022801"/>
    </source>
</evidence>
<dbReference type="PANTHER" id="PTHR42721:SF3">
    <property type="entry name" value="BETA-D-XYLOSIDASE 5-RELATED"/>
    <property type="match status" value="1"/>
</dbReference>
<organism evidence="9 10">
    <name type="scientific">Thlaspi arvense</name>
    <name type="common">Field penny-cress</name>
    <dbReference type="NCBI Taxonomy" id="13288"/>
    <lineage>
        <taxon>Eukaryota</taxon>
        <taxon>Viridiplantae</taxon>
        <taxon>Streptophyta</taxon>
        <taxon>Embryophyta</taxon>
        <taxon>Tracheophyta</taxon>
        <taxon>Spermatophyta</taxon>
        <taxon>Magnoliopsida</taxon>
        <taxon>eudicotyledons</taxon>
        <taxon>Gunneridae</taxon>
        <taxon>Pentapetalae</taxon>
        <taxon>rosids</taxon>
        <taxon>malvids</taxon>
        <taxon>Brassicales</taxon>
        <taxon>Brassicaceae</taxon>
        <taxon>Thlaspideae</taxon>
        <taxon>Thlaspi</taxon>
    </lineage>
</organism>
<protein>
    <recommendedName>
        <fullName evidence="8">Fibronectin type III-like domain-containing protein</fullName>
    </recommendedName>
</protein>
<dbReference type="InterPro" id="IPR017853">
    <property type="entry name" value="GH"/>
</dbReference>
<evidence type="ECO:0000259" key="8">
    <source>
        <dbReference type="SMART" id="SM01217"/>
    </source>
</evidence>
<dbReference type="GO" id="GO:0031222">
    <property type="term" value="P:arabinan catabolic process"/>
    <property type="evidence" value="ECO:0007669"/>
    <property type="project" value="TreeGrafter"/>
</dbReference>
<evidence type="ECO:0000313" key="10">
    <source>
        <dbReference type="Proteomes" id="UP000836841"/>
    </source>
</evidence>
<dbReference type="AlphaFoldDB" id="A0AAU9SH01"/>
<dbReference type="GO" id="GO:0046556">
    <property type="term" value="F:alpha-L-arabinofuranosidase activity"/>
    <property type="evidence" value="ECO:0007669"/>
    <property type="project" value="TreeGrafter"/>
</dbReference>
<keyword evidence="4" id="KW-0732">Signal</keyword>
<dbReference type="Proteomes" id="UP000836841">
    <property type="component" value="Chromosome 5"/>
</dbReference>
<evidence type="ECO:0000256" key="1">
    <source>
        <dbReference type="ARBA" id="ARBA00004613"/>
    </source>
</evidence>
<dbReference type="GO" id="GO:0005576">
    <property type="term" value="C:extracellular region"/>
    <property type="evidence" value="ECO:0007669"/>
    <property type="project" value="UniProtKB-SubCell"/>
</dbReference>
<name>A0AAU9SH01_THLAR</name>